<dbReference type="CDD" id="cd00041">
    <property type="entry name" value="CUB"/>
    <property type="match status" value="2"/>
</dbReference>
<organism evidence="7 8">
    <name type="scientific">Candidula unifasciata</name>
    <dbReference type="NCBI Taxonomy" id="100452"/>
    <lineage>
        <taxon>Eukaryota</taxon>
        <taxon>Metazoa</taxon>
        <taxon>Spiralia</taxon>
        <taxon>Lophotrochozoa</taxon>
        <taxon>Mollusca</taxon>
        <taxon>Gastropoda</taxon>
        <taxon>Heterobranchia</taxon>
        <taxon>Euthyneura</taxon>
        <taxon>Panpulmonata</taxon>
        <taxon>Eupulmonata</taxon>
        <taxon>Stylommatophora</taxon>
        <taxon>Helicina</taxon>
        <taxon>Helicoidea</taxon>
        <taxon>Geomitridae</taxon>
        <taxon>Candidula</taxon>
    </lineage>
</organism>
<dbReference type="PROSITE" id="PS01180">
    <property type="entry name" value="CUB"/>
    <property type="match status" value="2"/>
</dbReference>
<keyword evidence="8" id="KW-1185">Reference proteome</keyword>
<evidence type="ECO:0000256" key="2">
    <source>
        <dbReference type="ARBA" id="ARBA00023157"/>
    </source>
</evidence>
<feature type="chain" id="PRO_5035816769" evidence="4">
    <location>
        <begin position="22"/>
        <end position="381"/>
    </location>
</feature>
<dbReference type="InterPro" id="IPR000859">
    <property type="entry name" value="CUB_dom"/>
</dbReference>
<protein>
    <submittedName>
        <fullName evidence="7">Uncharacterized protein</fullName>
    </submittedName>
</protein>
<sequence>MAKILKLLHLFLGVSLNRFHATPYSIVPGENDKTLDRLTAERCAQACLEETTFVCRSFDYQIKDGSCMLSKKSGSDVGQLFNQGLVQVHHFEMKPALDCGGIITGVSGDFASPGWPRNYSHHLNCTWTIRVPEHQVIMFTFIHFELGVRAGNPCLNRNDRLRITEMTPLGEVTLCASPPMTTYISQSNVVTFNFNTNDHGDAQGFKVAFKGDWPCRAVLRSDRGQLASPQWPEQYSPGLSCAWTIQAPENGKITLKFTNIDLDGQGFGACTDLHDYLDRDRDCLTSLANHRIPPLSRFCKHESPAVLLSTSDALLVILRTDAYMQRTGFHASYDFILPTTIAPPTTTTTRGPESLSARFVEPRYEREGANLNYSRDQLNFG</sequence>
<dbReference type="InterPro" id="IPR003609">
    <property type="entry name" value="Pan_app"/>
</dbReference>
<feature type="non-terminal residue" evidence="7">
    <location>
        <position position="381"/>
    </location>
</feature>
<gene>
    <name evidence="7" type="ORF">CUNI_LOCUS751</name>
</gene>
<dbReference type="Pfam" id="PF00024">
    <property type="entry name" value="PAN_1"/>
    <property type="match status" value="1"/>
</dbReference>
<dbReference type="AlphaFoldDB" id="A0A8S3YD97"/>
<dbReference type="PROSITE" id="PS50948">
    <property type="entry name" value="PAN"/>
    <property type="match status" value="1"/>
</dbReference>
<dbReference type="Proteomes" id="UP000678393">
    <property type="component" value="Unassembled WGS sequence"/>
</dbReference>
<comment type="caution">
    <text evidence="3">Lacks conserved residue(s) required for the propagation of feature annotation.</text>
</comment>
<reference evidence="7" key="1">
    <citation type="submission" date="2021-04" db="EMBL/GenBank/DDBJ databases">
        <authorList>
            <consortium name="Molecular Ecology Group"/>
        </authorList>
    </citation>
    <scope>NUCLEOTIDE SEQUENCE</scope>
</reference>
<dbReference type="CDD" id="cd01099">
    <property type="entry name" value="PAN_AP_HGF"/>
    <property type="match status" value="1"/>
</dbReference>
<dbReference type="SUPFAM" id="SSF49854">
    <property type="entry name" value="Spermadhesin, CUB domain"/>
    <property type="match status" value="2"/>
</dbReference>
<dbReference type="EMBL" id="CAJHNH020000087">
    <property type="protein sequence ID" value="CAG5115193.1"/>
    <property type="molecule type" value="Genomic_DNA"/>
</dbReference>
<dbReference type="Gene3D" id="3.50.4.10">
    <property type="entry name" value="Hepatocyte Growth Factor"/>
    <property type="match status" value="1"/>
</dbReference>
<comment type="caution">
    <text evidence="7">The sequence shown here is derived from an EMBL/GenBank/DDBJ whole genome shotgun (WGS) entry which is preliminary data.</text>
</comment>
<evidence type="ECO:0000313" key="7">
    <source>
        <dbReference type="EMBL" id="CAG5115193.1"/>
    </source>
</evidence>
<name>A0A8S3YD97_9EUPU</name>
<evidence type="ECO:0000313" key="8">
    <source>
        <dbReference type="Proteomes" id="UP000678393"/>
    </source>
</evidence>
<dbReference type="InterPro" id="IPR035914">
    <property type="entry name" value="Sperma_CUB_dom_sf"/>
</dbReference>
<evidence type="ECO:0000256" key="4">
    <source>
        <dbReference type="SAM" id="SignalP"/>
    </source>
</evidence>
<feature type="domain" description="CUB" evidence="5">
    <location>
        <begin position="99"/>
        <end position="212"/>
    </location>
</feature>
<proteinExistence type="predicted"/>
<keyword evidence="2" id="KW-1015">Disulfide bond</keyword>
<feature type="domain" description="Apple" evidence="6">
    <location>
        <begin position="14"/>
        <end position="93"/>
    </location>
</feature>
<accession>A0A8S3YD97</accession>
<dbReference type="SUPFAM" id="SSF57414">
    <property type="entry name" value="Hairpin loop containing domain-like"/>
    <property type="match status" value="1"/>
</dbReference>
<evidence type="ECO:0000256" key="1">
    <source>
        <dbReference type="ARBA" id="ARBA00022737"/>
    </source>
</evidence>
<dbReference type="OrthoDB" id="10009301at2759"/>
<dbReference type="PANTHER" id="PTHR24251">
    <property type="entry name" value="OVOCHYMASE-RELATED"/>
    <property type="match status" value="1"/>
</dbReference>
<evidence type="ECO:0000259" key="6">
    <source>
        <dbReference type="PROSITE" id="PS50948"/>
    </source>
</evidence>
<keyword evidence="4" id="KW-0732">Signal</keyword>
<evidence type="ECO:0000256" key="3">
    <source>
        <dbReference type="PROSITE-ProRule" id="PRU00059"/>
    </source>
</evidence>
<feature type="signal peptide" evidence="4">
    <location>
        <begin position="1"/>
        <end position="21"/>
    </location>
</feature>
<dbReference type="SMART" id="SM00042">
    <property type="entry name" value="CUB"/>
    <property type="match status" value="2"/>
</dbReference>
<feature type="non-terminal residue" evidence="7">
    <location>
        <position position="1"/>
    </location>
</feature>
<keyword evidence="1" id="KW-0677">Repeat</keyword>
<evidence type="ECO:0000259" key="5">
    <source>
        <dbReference type="PROSITE" id="PS01180"/>
    </source>
</evidence>
<dbReference type="Pfam" id="PF00431">
    <property type="entry name" value="CUB"/>
    <property type="match status" value="2"/>
</dbReference>
<dbReference type="Gene3D" id="2.60.120.290">
    <property type="entry name" value="Spermadhesin, CUB domain"/>
    <property type="match status" value="2"/>
</dbReference>
<feature type="domain" description="CUB" evidence="5">
    <location>
        <begin position="215"/>
        <end position="336"/>
    </location>
</feature>